<gene>
    <name evidence="2" type="ORF">Fuma_00830</name>
</gene>
<reference evidence="2 3" key="1">
    <citation type="journal article" date="2016" name="Front. Microbiol.">
        <title>Fuerstia marisgermanicae gen. nov., sp. nov., an Unusual Member of the Phylum Planctomycetes from the German Wadden Sea.</title>
        <authorList>
            <person name="Kohn T."/>
            <person name="Heuer A."/>
            <person name="Jogler M."/>
            <person name="Vollmers J."/>
            <person name="Boedeker C."/>
            <person name="Bunk B."/>
            <person name="Rast P."/>
            <person name="Borchert D."/>
            <person name="Glockner I."/>
            <person name="Freese H.M."/>
            <person name="Klenk H.P."/>
            <person name="Overmann J."/>
            <person name="Kaster A.K."/>
            <person name="Rohde M."/>
            <person name="Wiegand S."/>
            <person name="Jogler C."/>
        </authorList>
    </citation>
    <scope>NUCLEOTIDE SEQUENCE [LARGE SCALE GENOMIC DNA]</scope>
    <source>
        <strain evidence="2 3">NH11</strain>
    </source>
</reference>
<dbReference type="KEGG" id="fmr:Fuma_00830"/>
<organism evidence="2 3">
    <name type="scientific">Fuerstiella marisgermanici</name>
    <dbReference type="NCBI Taxonomy" id="1891926"/>
    <lineage>
        <taxon>Bacteria</taxon>
        <taxon>Pseudomonadati</taxon>
        <taxon>Planctomycetota</taxon>
        <taxon>Planctomycetia</taxon>
        <taxon>Planctomycetales</taxon>
        <taxon>Planctomycetaceae</taxon>
        <taxon>Fuerstiella</taxon>
    </lineage>
</organism>
<dbReference type="RefSeq" id="WP_145943975.1">
    <property type="nucleotide sequence ID" value="NZ_CP017641.1"/>
</dbReference>
<keyword evidence="1" id="KW-0812">Transmembrane</keyword>
<feature type="transmembrane region" description="Helical" evidence="1">
    <location>
        <begin position="41"/>
        <end position="59"/>
    </location>
</feature>
<keyword evidence="3" id="KW-1185">Reference proteome</keyword>
<evidence type="ECO:0000313" key="2">
    <source>
        <dbReference type="EMBL" id="APZ91244.1"/>
    </source>
</evidence>
<sequence>MNSSLKNASLPPNISGPLRYERVAQLEAVLSLRDQKSRSRVKLFATVLVIVAISATIAIL</sequence>
<evidence type="ECO:0000256" key="1">
    <source>
        <dbReference type="SAM" id="Phobius"/>
    </source>
</evidence>
<dbReference type="EMBL" id="CP017641">
    <property type="protein sequence ID" value="APZ91244.1"/>
    <property type="molecule type" value="Genomic_DNA"/>
</dbReference>
<proteinExistence type="predicted"/>
<dbReference type="Proteomes" id="UP000187735">
    <property type="component" value="Chromosome"/>
</dbReference>
<dbReference type="AlphaFoldDB" id="A0A1P8WB14"/>
<keyword evidence="1" id="KW-0472">Membrane</keyword>
<accession>A0A1P8WB14</accession>
<protein>
    <submittedName>
        <fullName evidence="2">Uncharacterized protein</fullName>
    </submittedName>
</protein>
<name>A0A1P8WB14_9PLAN</name>
<evidence type="ECO:0000313" key="3">
    <source>
        <dbReference type="Proteomes" id="UP000187735"/>
    </source>
</evidence>
<keyword evidence="1" id="KW-1133">Transmembrane helix</keyword>